<dbReference type="Proteomes" id="UP000790787">
    <property type="component" value="Chromosome 23"/>
</dbReference>
<keyword evidence="1" id="KW-1185">Reference proteome</keyword>
<name>A0AC58TWN6_TOBAC</name>
<evidence type="ECO:0000313" key="1">
    <source>
        <dbReference type="Proteomes" id="UP000790787"/>
    </source>
</evidence>
<reference evidence="1" key="1">
    <citation type="journal article" date="2014" name="Nat. Commun.">
        <title>The tobacco genome sequence and its comparison with those of tomato and potato.</title>
        <authorList>
            <person name="Sierro N."/>
            <person name="Battey J.N."/>
            <person name="Ouadi S."/>
            <person name="Bakaher N."/>
            <person name="Bovet L."/>
            <person name="Willig A."/>
            <person name="Goepfert S."/>
            <person name="Peitsch M.C."/>
            <person name="Ivanov N.V."/>
        </authorList>
    </citation>
    <scope>NUCLEOTIDE SEQUENCE [LARGE SCALE GENOMIC DNA]</scope>
</reference>
<organism evidence="1 2">
    <name type="scientific">Nicotiana tabacum</name>
    <name type="common">Common tobacco</name>
    <dbReference type="NCBI Taxonomy" id="4097"/>
    <lineage>
        <taxon>Eukaryota</taxon>
        <taxon>Viridiplantae</taxon>
        <taxon>Streptophyta</taxon>
        <taxon>Embryophyta</taxon>
        <taxon>Tracheophyta</taxon>
        <taxon>Spermatophyta</taxon>
        <taxon>Magnoliopsida</taxon>
        <taxon>eudicotyledons</taxon>
        <taxon>Gunneridae</taxon>
        <taxon>Pentapetalae</taxon>
        <taxon>asterids</taxon>
        <taxon>lamiids</taxon>
        <taxon>Solanales</taxon>
        <taxon>Solanaceae</taxon>
        <taxon>Nicotianoideae</taxon>
        <taxon>Nicotianeae</taxon>
        <taxon>Nicotiana</taxon>
    </lineage>
</organism>
<proteinExistence type="predicted"/>
<evidence type="ECO:0000313" key="2">
    <source>
        <dbReference type="RefSeq" id="XP_075101647.1"/>
    </source>
</evidence>
<accession>A0AC58TWN6</accession>
<dbReference type="RefSeq" id="XP_075101647.1">
    <property type="nucleotide sequence ID" value="XM_075245546.1"/>
</dbReference>
<gene>
    <name evidence="2" type="primary">LOC142177082</name>
</gene>
<reference evidence="2" key="2">
    <citation type="submission" date="2025-08" db="UniProtKB">
        <authorList>
            <consortium name="RefSeq"/>
        </authorList>
    </citation>
    <scope>IDENTIFICATION</scope>
    <source>
        <tissue evidence="2">Leaf</tissue>
    </source>
</reference>
<sequence>MTGTEAAPTFTVTGFTNNVSIPDANHPYYLHSSIAPGMSLVITPFDGRGFPGWRRSVLIAISAKNKLGFINGTCGKPALNATEYPQWSRCNDMVTSCLLNSLTKVIRDNVTYSRTAKDLWSSLEYRFGKSSGAKLYHLRKEILKLDQGNSCIAGYFTTLKRFWDELDSLNSHLGCTCDCICDGKKKIAKFMEDQRVIQFLMGLNDFYAQARGNILMMSPFPDID</sequence>
<protein>
    <submittedName>
        <fullName evidence="2">Uncharacterized protein LOC142177082</fullName>
    </submittedName>
</protein>